<comment type="caution">
    <text evidence="1">The sequence shown here is derived from an EMBL/GenBank/DDBJ whole genome shotgun (WGS) entry which is preliminary data.</text>
</comment>
<dbReference type="PANTHER" id="PTHR11803">
    <property type="entry name" value="2-IMINOBUTANOATE/2-IMINOPROPANOATE DEAMINASE RIDA"/>
    <property type="match status" value="1"/>
</dbReference>
<dbReference type="InterPro" id="IPR006175">
    <property type="entry name" value="YjgF/YER057c/UK114"/>
</dbReference>
<reference evidence="1 2" key="1">
    <citation type="submission" date="2017-08" db="EMBL/GenBank/DDBJ databases">
        <title>Halomonas alkalisoli sp. nov., isolated from saline alkaline soil.</title>
        <authorList>
            <person name="Wang D."/>
            <person name="Zhang G."/>
        </authorList>
    </citation>
    <scope>NUCLEOTIDE SEQUENCE [LARGE SCALE GENOMIC DNA]</scope>
    <source>
        <strain evidence="1 2">WRN001</strain>
    </source>
</reference>
<dbReference type="CDD" id="cd00448">
    <property type="entry name" value="YjgF_YER057c_UK114_family"/>
    <property type="match status" value="1"/>
</dbReference>
<dbReference type="PANTHER" id="PTHR11803:SF39">
    <property type="entry name" value="2-IMINOBUTANOATE_2-IMINOPROPANOATE DEAMINASE"/>
    <property type="match status" value="1"/>
</dbReference>
<dbReference type="OrthoDB" id="9803101at2"/>
<name>A0A2A2ERZ5_9GAMM</name>
<dbReference type="Proteomes" id="UP000217771">
    <property type="component" value="Unassembled WGS sequence"/>
</dbReference>
<dbReference type="RefSeq" id="WP_095622449.1">
    <property type="nucleotide sequence ID" value="NZ_NSKB01000007.1"/>
</dbReference>
<proteinExistence type="predicted"/>
<sequence length="132" mass="14342">MSRRTSVYSTGFQHSNPIPAASRIGDLVASGVINGTDPATGELGMDLEAQCEFMFQHVRNILEAAGGSTDDILKMTIWLQDRSQRDALNAEWLRMFPDPATRPARHALQNPVESNFLVQCDVLAVIGQSAGA</sequence>
<accession>A0A2A2ERZ5</accession>
<evidence type="ECO:0000313" key="2">
    <source>
        <dbReference type="Proteomes" id="UP000217771"/>
    </source>
</evidence>
<dbReference type="GO" id="GO:0005829">
    <property type="term" value="C:cytosol"/>
    <property type="evidence" value="ECO:0007669"/>
    <property type="project" value="TreeGrafter"/>
</dbReference>
<dbReference type="Gene3D" id="3.30.1330.40">
    <property type="entry name" value="RutC-like"/>
    <property type="match status" value="1"/>
</dbReference>
<dbReference type="Pfam" id="PF01042">
    <property type="entry name" value="Ribonuc_L-PSP"/>
    <property type="match status" value="1"/>
</dbReference>
<dbReference type="InterPro" id="IPR035959">
    <property type="entry name" value="RutC-like_sf"/>
</dbReference>
<keyword evidence="2" id="KW-1185">Reference proteome</keyword>
<dbReference type="GO" id="GO:0019239">
    <property type="term" value="F:deaminase activity"/>
    <property type="evidence" value="ECO:0007669"/>
    <property type="project" value="TreeGrafter"/>
</dbReference>
<gene>
    <name evidence="1" type="ORF">CK498_19105</name>
</gene>
<dbReference type="AlphaFoldDB" id="A0A2A2ERZ5"/>
<organism evidence="1 2">
    <name type="scientific">Halomonas salipaludis</name>
    <dbReference type="NCBI Taxonomy" id="2032625"/>
    <lineage>
        <taxon>Bacteria</taxon>
        <taxon>Pseudomonadati</taxon>
        <taxon>Pseudomonadota</taxon>
        <taxon>Gammaproteobacteria</taxon>
        <taxon>Oceanospirillales</taxon>
        <taxon>Halomonadaceae</taxon>
        <taxon>Halomonas</taxon>
    </lineage>
</organism>
<dbReference type="EMBL" id="NSKB01000007">
    <property type="protein sequence ID" value="PAU75254.1"/>
    <property type="molecule type" value="Genomic_DNA"/>
</dbReference>
<protein>
    <submittedName>
        <fullName evidence="1">Enamine deaminase RidA</fullName>
    </submittedName>
</protein>
<dbReference type="SUPFAM" id="SSF55298">
    <property type="entry name" value="YjgF-like"/>
    <property type="match status" value="1"/>
</dbReference>
<evidence type="ECO:0000313" key="1">
    <source>
        <dbReference type="EMBL" id="PAU75254.1"/>
    </source>
</evidence>